<dbReference type="Pfam" id="PF09697">
    <property type="entry name" value="Porph_ging"/>
    <property type="match status" value="1"/>
</dbReference>
<evidence type="ECO:0000256" key="1">
    <source>
        <dbReference type="SAM" id="SignalP"/>
    </source>
</evidence>
<dbReference type="InterPro" id="IPR005901">
    <property type="entry name" value="GLPGLI"/>
</dbReference>
<dbReference type="EMBL" id="FRBT01000002">
    <property type="protein sequence ID" value="SHL84918.1"/>
    <property type="molecule type" value="Genomic_DNA"/>
</dbReference>
<accession>A0A1M7DZY9</accession>
<proteinExistence type="predicted"/>
<dbReference type="AlphaFoldDB" id="A0A1M7DZY9"/>
<reference evidence="3" key="1">
    <citation type="submission" date="2016-11" db="EMBL/GenBank/DDBJ databases">
        <authorList>
            <person name="Varghese N."/>
            <person name="Submissions S."/>
        </authorList>
    </citation>
    <scope>NUCLEOTIDE SEQUENCE [LARGE SCALE GENOMIC DNA]</scope>
    <source>
        <strain evidence="3">DSM 24724</strain>
    </source>
</reference>
<evidence type="ECO:0000313" key="2">
    <source>
        <dbReference type="EMBL" id="SHL84918.1"/>
    </source>
</evidence>
<keyword evidence="3" id="KW-1185">Reference proteome</keyword>
<gene>
    <name evidence="2" type="ORF">SAMN05444484_102796</name>
</gene>
<evidence type="ECO:0000313" key="3">
    <source>
        <dbReference type="Proteomes" id="UP000184028"/>
    </source>
</evidence>
<feature type="signal peptide" evidence="1">
    <location>
        <begin position="1"/>
        <end position="18"/>
    </location>
</feature>
<dbReference type="Proteomes" id="UP000184028">
    <property type="component" value="Unassembled WGS sequence"/>
</dbReference>
<dbReference type="OrthoDB" id="1440774at2"/>
<organism evidence="2 3">
    <name type="scientific">Flavobacterium chilense</name>
    <dbReference type="NCBI Taxonomy" id="946677"/>
    <lineage>
        <taxon>Bacteria</taxon>
        <taxon>Pseudomonadati</taxon>
        <taxon>Bacteroidota</taxon>
        <taxon>Flavobacteriia</taxon>
        <taxon>Flavobacteriales</taxon>
        <taxon>Flavobacteriaceae</taxon>
        <taxon>Flavobacterium</taxon>
    </lineage>
</organism>
<dbReference type="STRING" id="946677.SAMN05444484_102796"/>
<sequence>MKPLFLIIFFIVNSCLNAQMNQDKTALIEYNFQVSYNGYLPKSVTTKCSKNRSFSKTLANNSLSGIKTDENTNSITVYEKELDTYELIDLTKKTIISIDNIKGNNYKISEVLPQMNWKLSKDIDTKKIDMFICNKATLNFRGRNYIAWYTPYIPLSFGPWKFNSLPGLILELYDTENNYHWTATKIIYPSKEEFDMEVFEKQNLKETSLIGFVEEIEKQKQRMFARILKVMPRGATMDTGNDIRTSIELLYDWETEKKK</sequence>
<dbReference type="NCBIfam" id="TIGR01200">
    <property type="entry name" value="GLPGLI"/>
    <property type="match status" value="1"/>
</dbReference>
<name>A0A1M7DZY9_9FLAO</name>
<keyword evidence="1" id="KW-0732">Signal</keyword>
<protein>
    <submittedName>
        <fullName evidence="2">GLPGLI family protein</fullName>
    </submittedName>
</protein>
<feature type="chain" id="PRO_5012025660" evidence="1">
    <location>
        <begin position="19"/>
        <end position="259"/>
    </location>
</feature>